<proteinExistence type="predicted"/>
<keyword evidence="3" id="KW-1185">Reference proteome</keyword>
<evidence type="ECO:0008006" key="4">
    <source>
        <dbReference type="Google" id="ProtNLM"/>
    </source>
</evidence>
<gene>
    <name evidence="2" type="ORF">NBRC3257_0943</name>
</gene>
<evidence type="ECO:0000256" key="1">
    <source>
        <dbReference type="SAM" id="MobiDB-lite"/>
    </source>
</evidence>
<comment type="caution">
    <text evidence="2">The sequence shown here is derived from an EMBL/GenBank/DDBJ whole genome shotgun (WGS) entry which is preliminary data.</text>
</comment>
<name>A0ABQ0IUP8_GLUTH</name>
<dbReference type="EMBL" id="BASM01000013">
    <property type="protein sequence ID" value="GAD25944.1"/>
    <property type="molecule type" value="Genomic_DNA"/>
</dbReference>
<accession>A0ABQ0IUP8</accession>
<dbReference type="Proteomes" id="UP000018209">
    <property type="component" value="Unassembled WGS sequence"/>
</dbReference>
<feature type="region of interest" description="Disordered" evidence="1">
    <location>
        <begin position="1"/>
        <end position="30"/>
    </location>
</feature>
<reference evidence="2 3" key="1">
    <citation type="submission" date="2013-08" db="EMBL/GenBank/DDBJ databases">
        <title>Gluconobacter thailandicus NBRC 3257 whole genome sequence.</title>
        <authorList>
            <person name="Matsutani M."/>
            <person name="Yakushi T."/>
            <person name="Matsushita K."/>
        </authorList>
    </citation>
    <scope>NUCLEOTIDE SEQUENCE [LARGE SCALE GENOMIC DNA]</scope>
    <source>
        <strain evidence="2 3">NBRC 3257</strain>
    </source>
</reference>
<organism evidence="2 3">
    <name type="scientific">Gluconobacter thailandicus NBRC 3257</name>
    <dbReference type="NCBI Taxonomy" id="1381097"/>
    <lineage>
        <taxon>Bacteria</taxon>
        <taxon>Pseudomonadati</taxon>
        <taxon>Pseudomonadota</taxon>
        <taxon>Alphaproteobacteria</taxon>
        <taxon>Acetobacterales</taxon>
        <taxon>Acetobacteraceae</taxon>
        <taxon>Gluconobacter</taxon>
    </lineage>
</organism>
<sequence length="61" mass="6691">MGHCAGLSRDGTDLQQSLSPLAGHPKVKTHSIHGRWGNVNNFFADELIKNMTEAESISRTK</sequence>
<protein>
    <recommendedName>
        <fullName evidence="4">Transposase</fullName>
    </recommendedName>
</protein>
<evidence type="ECO:0000313" key="2">
    <source>
        <dbReference type="EMBL" id="GAD25944.1"/>
    </source>
</evidence>
<evidence type="ECO:0000313" key="3">
    <source>
        <dbReference type="Proteomes" id="UP000018209"/>
    </source>
</evidence>